<accession>E6U706</accession>
<dbReference type="EMBL" id="CP002400">
    <property type="protein sequence ID" value="ADU26973.1"/>
    <property type="molecule type" value="Genomic_DNA"/>
</dbReference>
<dbReference type="GO" id="GO:0000162">
    <property type="term" value="P:L-tryptophan biosynthetic process"/>
    <property type="evidence" value="ECO:0007669"/>
    <property type="project" value="TreeGrafter"/>
</dbReference>
<feature type="active site" description="Proton donor" evidence="12">
    <location>
        <position position="129"/>
    </location>
</feature>
<evidence type="ECO:0000256" key="10">
    <source>
        <dbReference type="ARBA" id="ARBA00023235"/>
    </source>
</evidence>
<evidence type="ECO:0000256" key="8">
    <source>
        <dbReference type="ARBA" id="ARBA00022605"/>
    </source>
</evidence>
<evidence type="ECO:0000256" key="13">
    <source>
        <dbReference type="RuleBase" id="RU003657"/>
    </source>
</evidence>
<feature type="active site" description="Proton acceptor" evidence="12">
    <location>
        <position position="8"/>
    </location>
</feature>
<evidence type="ECO:0000256" key="6">
    <source>
        <dbReference type="ARBA" id="ARBA00018464"/>
    </source>
</evidence>
<dbReference type="KEGG" id="eha:Ethha_1436"/>
<dbReference type="InterPro" id="IPR044524">
    <property type="entry name" value="Isoase_HisA-like"/>
</dbReference>
<dbReference type="GO" id="GO:0000105">
    <property type="term" value="P:L-histidine biosynthetic process"/>
    <property type="evidence" value="ECO:0007669"/>
    <property type="project" value="UniProtKB-UniRule"/>
</dbReference>
<keyword evidence="9 12" id="KW-0368">Histidine biosynthesis</keyword>
<dbReference type="InterPro" id="IPR023016">
    <property type="entry name" value="HisA/PriA"/>
</dbReference>
<sequence>MILFPAIDIRNGTCVRLRKGDFGTAEKVAESPFETAARFRAAGARYMHMVDLDGAKTGERPNRDLILQTMHKSGLKTELGGGIRDMACVEDYLEHGIDRVILGSAALKDPAFVKEAVRVYDDHIAVGIDAKNGLVATQGWLETSDVSYLTFAKAMEDIGVKYIIFTDIDCDGMLGGPNLEQLADLQKAVSCRITASGGIRDITHIQKLKEMGLFGAICGKSIYSGTLDLAQAVELGGVQDAG</sequence>
<reference evidence="15 16" key="1">
    <citation type="submission" date="2010-12" db="EMBL/GenBank/DDBJ databases">
        <title>Complete sequence of Ethanoligenens harbinense YUAN-3.</title>
        <authorList>
            <person name="Lucas S."/>
            <person name="Copeland A."/>
            <person name="Lapidus A."/>
            <person name="Cheng J.-F."/>
            <person name="Bruce D."/>
            <person name="Goodwin L."/>
            <person name="Pitluck S."/>
            <person name="Chertkov O."/>
            <person name="Misra M."/>
            <person name="Detter J.C."/>
            <person name="Han C."/>
            <person name="Tapia R."/>
            <person name="Land M."/>
            <person name="Hauser L."/>
            <person name="Jeffries C."/>
            <person name="Kyrpides N."/>
            <person name="Ivanova N."/>
            <person name="Mikhailova N."/>
            <person name="Wang A."/>
            <person name="Mouttaki H."/>
            <person name="He Z."/>
            <person name="Zhou J."/>
            <person name="Hemme C.L."/>
            <person name="Woyke T."/>
        </authorList>
    </citation>
    <scope>NUCLEOTIDE SEQUENCE [LARGE SCALE GENOMIC DNA]</scope>
    <source>
        <strain evidence="16">DSM 18485 / JCM 12961 / CGMCC 1.5033 / YUAN-3</strain>
    </source>
</reference>
<dbReference type="EC" id="5.3.1.16" evidence="5 12"/>
<protein>
    <recommendedName>
        <fullName evidence="6 12">1-(5-phosphoribosyl)-5-[(5-phosphoribosylamino)methylideneamino] imidazole-4-carboxamide isomerase</fullName>
        <ecNumber evidence="5 12">5.3.1.16</ecNumber>
    </recommendedName>
    <alternativeName>
        <fullName evidence="11 12">Phosphoribosylformimino-5-aminoimidazole carboxamide ribotide isomerase</fullName>
    </alternativeName>
</protein>
<evidence type="ECO:0000256" key="9">
    <source>
        <dbReference type="ARBA" id="ARBA00023102"/>
    </source>
</evidence>
<evidence type="ECO:0000256" key="4">
    <source>
        <dbReference type="ARBA" id="ARBA00009667"/>
    </source>
</evidence>
<evidence type="ECO:0000313" key="16">
    <source>
        <dbReference type="Proteomes" id="UP000001551"/>
    </source>
</evidence>
<dbReference type="CDD" id="cd04732">
    <property type="entry name" value="HisA"/>
    <property type="match status" value="1"/>
</dbReference>
<dbReference type="AlphaFoldDB" id="E6U706"/>
<dbReference type="Pfam" id="PF00977">
    <property type="entry name" value="His_biosynth"/>
    <property type="match status" value="1"/>
</dbReference>
<evidence type="ECO:0000256" key="12">
    <source>
        <dbReference type="HAMAP-Rule" id="MF_01014"/>
    </source>
</evidence>
<dbReference type="InterPro" id="IPR006063">
    <property type="entry name" value="HisA_bact_arch"/>
</dbReference>
<keyword evidence="8 12" id="KW-0028">Amino-acid biosynthesis</keyword>
<dbReference type="HOGENOM" id="CLU_048577_1_1_9"/>
<dbReference type="PANTHER" id="PTHR43090">
    <property type="entry name" value="1-(5-PHOSPHORIBOSYL)-5-[(5-PHOSPHORIBOSYLAMINO)METHYLIDENEAMINO] IMIDAZOLE-4-CARBOXAMIDE ISOMERASE"/>
    <property type="match status" value="1"/>
</dbReference>
<evidence type="ECO:0000256" key="7">
    <source>
        <dbReference type="ARBA" id="ARBA00022490"/>
    </source>
</evidence>
<evidence type="ECO:0000313" key="15">
    <source>
        <dbReference type="EMBL" id="ADU26973.1"/>
    </source>
</evidence>
<evidence type="ECO:0000256" key="1">
    <source>
        <dbReference type="ARBA" id="ARBA00000901"/>
    </source>
</evidence>
<evidence type="ECO:0000256" key="5">
    <source>
        <dbReference type="ARBA" id="ARBA00012550"/>
    </source>
</evidence>
<evidence type="ECO:0000256" key="11">
    <source>
        <dbReference type="ARBA" id="ARBA00030547"/>
    </source>
</evidence>
<dbReference type="HAMAP" id="MF_01014">
    <property type="entry name" value="HisA"/>
    <property type="match status" value="1"/>
</dbReference>
<dbReference type="GO" id="GO:0005737">
    <property type="term" value="C:cytoplasm"/>
    <property type="evidence" value="ECO:0007669"/>
    <property type="project" value="UniProtKB-SubCell"/>
</dbReference>
<comment type="catalytic activity">
    <reaction evidence="1 12 14">
        <text>1-(5-phospho-beta-D-ribosyl)-5-[(5-phospho-beta-D-ribosylamino)methylideneamino]imidazole-4-carboxamide = 5-[(5-phospho-1-deoxy-D-ribulos-1-ylimino)methylamino]-1-(5-phospho-beta-D-ribosyl)imidazole-4-carboxamide</text>
        <dbReference type="Rhea" id="RHEA:15469"/>
        <dbReference type="ChEBI" id="CHEBI:58435"/>
        <dbReference type="ChEBI" id="CHEBI:58525"/>
        <dbReference type="EC" id="5.3.1.16"/>
    </reaction>
</comment>
<dbReference type="eggNOG" id="COG0106">
    <property type="taxonomic scope" value="Bacteria"/>
</dbReference>
<dbReference type="SUPFAM" id="SSF51366">
    <property type="entry name" value="Ribulose-phoshate binding barrel"/>
    <property type="match status" value="1"/>
</dbReference>
<evidence type="ECO:0000256" key="2">
    <source>
        <dbReference type="ARBA" id="ARBA00004496"/>
    </source>
</evidence>
<dbReference type="RefSeq" id="WP_013485328.1">
    <property type="nucleotide sequence ID" value="NC_014828.1"/>
</dbReference>
<keyword evidence="10 12" id="KW-0413">Isomerase</keyword>
<dbReference type="Gene3D" id="3.20.20.70">
    <property type="entry name" value="Aldolase class I"/>
    <property type="match status" value="1"/>
</dbReference>
<keyword evidence="7 12" id="KW-0963">Cytoplasm</keyword>
<dbReference type="InterPro" id="IPR006062">
    <property type="entry name" value="His_biosynth"/>
</dbReference>
<dbReference type="STRING" id="663278.Ethha_1436"/>
<evidence type="ECO:0000256" key="3">
    <source>
        <dbReference type="ARBA" id="ARBA00005133"/>
    </source>
</evidence>
<organism evidence="15 16">
    <name type="scientific">Ethanoligenens harbinense (strain DSM 18485 / JCM 12961 / CGMCC 1.5033 / YUAN-3)</name>
    <dbReference type="NCBI Taxonomy" id="663278"/>
    <lineage>
        <taxon>Bacteria</taxon>
        <taxon>Bacillati</taxon>
        <taxon>Bacillota</taxon>
        <taxon>Clostridia</taxon>
        <taxon>Eubacteriales</taxon>
        <taxon>Oscillospiraceae</taxon>
        <taxon>Ethanoligenens</taxon>
    </lineage>
</organism>
<keyword evidence="16" id="KW-1185">Reference proteome</keyword>
<dbReference type="GO" id="GO:0003949">
    <property type="term" value="F:1-(5-phosphoribosyl)-5-[(5-phosphoribosylamino)methylideneamino]imidazole-4-carboxamide isomerase activity"/>
    <property type="evidence" value="ECO:0007669"/>
    <property type="project" value="UniProtKB-UniRule"/>
</dbReference>
<gene>
    <name evidence="12" type="primary">hisA</name>
    <name evidence="15" type="ordered locus">Ethha_1436</name>
</gene>
<proteinExistence type="inferred from homology"/>
<dbReference type="NCBIfam" id="TIGR00007">
    <property type="entry name" value="1-(5-phosphoribosyl)-5-[(5-phosphoribosylamino)methylideneamino]imidazole-4-carboxamide isomerase"/>
    <property type="match status" value="1"/>
</dbReference>
<dbReference type="InterPro" id="IPR013785">
    <property type="entry name" value="Aldolase_TIM"/>
</dbReference>
<dbReference type="UniPathway" id="UPA00031">
    <property type="reaction ID" value="UER00009"/>
</dbReference>
<dbReference type="FunFam" id="3.20.20.70:FF:000009">
    <property type="entry name" value="1-(5-phosphoribosyl)-5-[(5-phosphoribosylamino)methylideneamino] imidazole-4-carboxamide isomerase"/>
    <property type="match status" value="1"/>
</dbReference>
<dbReference type="InterPro" id="IPR011060">
    <property type="entry name" value="RibuloseP-bd_barrel"/>
</dbReference>
<name>E6U706_ETHHY</name>
<evidence type="ECO:0000256" key="14">
    <source>
        <dbReference type="RuleBase" id="RU003658"/>
    </source>
</evidence>
<dbReference type="Proteomes" id="UP000001551">
    <property type="component" value="Chromosome"/>
</dbReference>
<comment type="similarity">
    <text evidence="4 12 13">Belongs to the HisA/HisF family.</text>
</comment>
<comment type="subcellular location">
    <subcellularLocation>
        <location evidence="2 12 14">Cytoplasm</location>
    </subcellularLocation>
</comment>
<dbReference type="PANTHER" id="PTHR43090:SF2">
    <property type="entry name" value="1-(5-PHOSPHORIBOSYL)-5-[(5-PHOSPHORIBOSYLAMINO)METHYLIDENEAMINO] IMIDAZOLE-4-CARBOXAMIDE ISOMERASE"/>
    <property type="match status" value="1"/>
</dbReference>
<comment type="pathway">
    <text evidence="3 12 14">Amino-acid biosynthesis; L-histidine biosynthesis; L-histidine from 5-phospho-alpha-D-ribose 1-diphosphate: step 4/9.</text>
</comment>